<feature type="compositionally biased region" description="Basic and acidic residues" evidence="1">
    <location>
        <begin position="21"/>
        <end position="35"/>
    </location>
</feature>
<accession>A0A0F8X304</accession>
<protein>
    <submittedName>
        <fullName evidence="2">Uncharacterized protein</fullName>
    </submittedName>
</protein>
<gene>
    <name evidence="2" type="ORF">LCGC14_2995630</name>
</gene>
<organism evidence="2">
    <name type="scientific">marine sediment metagenome</name>
    <dbReference type="NCBI Taxonomy" id="412755"/>
    <lineage>
        <taxon>unclassified sequences</taxon>
        <taxon>metagenomes</taxon>
        <taxon>ecological metagenomes</taxon>
    </lineage>
</organism>
<evidence type="ECO:0000313" key="2">
    <source>
        <dbReference type="EMBL" id="KKK63303.1"/>
    </source>
</evidence>
<feature type="non-terminal residue" evidence="2">
    <location>
        <position position="1"/>
    </location>
</feature>
<feature type="region of interest" description="Disordered" evidence="1">
    <location>
        <begin position="15"/>
        <end position="35"/>
    </location>
</feature>
<name>A0A0F8X304_9ZZZZ</name>
<comment type="caution">
    <text evidence="2">The sequence shown here is derived from an EMBL/GenBank/DDBJ whole genome shotgun (WGS) entry which is preliminary data.</text>
</comment>
<proteinExistence type="predicted"/>
<evidence type="ECO:0000256" key="1">
    <source>
        <dbReference type="SAM" id="MobiDB-lite"/>
    </source>
</evidence>
<sequence length="56" mass="6089">AKQLRMLGVRSVKPYAGGISDSDKKTAEADSDRVKPHFRIGQFDHPGIGINSTSTF</sequence>
<dbReference type="AlphaFoldDB" id="A0A0F8X304"/>
<dbReference type="EMBL" id="LAZR01061578">
    <property type="protein sequence ID" value="KKK63303.1"/>
    <property type="molecule type" value="Genomic_DNA"/>
</dbReference>
<reference evidence="2" key="1">
    <citation type="journal article" date="2015" name="Nature">
        <title>Complex archaea that bridge the gap between prokaryotes and eukaryotes.</title>
        <authorList>
            <person name="Spang A."/>
            <person name="Saw J.H."/>
            <person name="Jorgensen S.L."/>
            <person name="Zaremba-Niedzwiedzka K."/>
            <person name="Martijn J."/>
            <person name="Lind A.E."/>
            <person name="van Eijk R."/>
            <person name="Schleper C."/>
            <person name="Guy L."/>
            <person name="Ettema T.J."/>
        </authorList>
    </citation>
    <scope>NUCLEOTIDE SEQUENCE</scope>
</reference>